<dbReference type="GO" id="GO:0051537">
    <property type="term" value="F:2 iron, 2 sulfur cluster binding"/>
    <property type="evidence" value="ECO:0007669"/>
    <property type="project" value="UniProtKB-KW"/>
</dbReference>
<reference evidence="11 12" key="1">
    <citation type="submission" date="2018-01" db="EMBL/GenBank/DDBJ databases">
        <title>Species boundaries and ecological features among Paraburkholderia terrae DSMZ17804T, P. hospita DSMZ17164T and P. caribensis DSMZ13236T.</title>
        <authorList>
            <person name="Pratama A.A."/>
        </authorList>
    </citation>
    <scope>NUCLEOTIDE SEQUENCE [LARGE SCALE GENOMIC DNA]</scope>
    <source>
        <strain evidence="11 12">DSM 17804</strain>
    </source>
</reference>
<dbReference type="InterPro" id="IPR012675">
    <property type="entry name" value="Beta-grasp_dom_sf"/>
</dbReference>
<evidence type="ECO:0000256" key="2">
    <source>
        <dbReference type="ARBA" id="ARBA00022630"/>
    </source>
</evidence>
<evidence type="ECO:0000313" key="12">
    <source>
        <dbReference type="Proteomes" id="UP000243502"/>
    </source>
</evidence>
<dbReference type="InterPro" id="IPR039261">
    <property type="entry name" value="FNR_nucleotide-bd"/>
</dbReference>
<name>A0A2I8F1V2_9BURK</name>
<dbReference type="PRINTS" id="PR00409">
    <property type="entry name" value="PHDIOXRDTASE"/>
</dbReference>
<evidence type="ECO:0000313" key="11">
    <source>
        <dbReference type="EMBL" id="AUT65763.1"/>
    </source>
</evidence>
<dbReference type="CDD" id="cd00207">
    <property type="entry name" value="fer2"/>
    <property type="match status" value="1"/>
</dbReference>
<dbReference type="PROSITE" id="PS00197">
    <property type="entry name" value="2FE2S_FER_1"/>
    <property type="match status" value="1"/>
</dbReference>
<dbReference type="PROSITE" id="PS51085">
    <property type="entry name" value="2FE2S_FER_2"/>
    <property type="match status" value="1"/>
</dbReference>
<dbReference type="EMBL" id="CP026113">
    <property type="protein sequence ID" value="AUT65763.1"/>
    <property type="molecule type" value="Genomic_DNA"/>
</dbReference>
<dbReference type="InterPro" id="IPR017927">
    <property type="entry name" value="FAD-bd_FR_type"/>
</dbReference>
<feature type="domain" description="FAD-binding FR-type" evidence="10">
    <location>
        <begin position="1"/>
        <end position="99"/>
    </location>
</feature>
<evidence type="ECO:0000256" key="4">
    <source>
        <dbReference type="ARBA" id="ARBA00022714"/>
    </source>
</evidence>
<dbReference type="CDD" id="cd06185">
    <property type="entry name" value="PDR_like"/>
    <property type="match status" value="1"/>
</dbReference>
<dbReference type="OrthoDB" id="544091at2"/>
<evidence type="ECO:0000256" key="6">
    <source>
        <dbReference type="ARBA" id="ARBA00023002"/>
    </source>
</evidence>
<keyword evidence="4" id="KW-0001">2Fe-2S</keyword>
<dbReference type="Gene3D" id="2.40.30.10">
    <property type="entry name" value="Translation factors"/>
    <property type="match status" value="1"/>
</dbReference>
<dbReference type="Pfam" id="PF22290">
    <property type="entry name" value="DmmA-like_N"/>
    <property type="match status" value="1"/>
</dbReference>
<dbReference type="AlphaFoldDB" id="A0A2I8F1V2"/>
<evidence type="ECO:0000259" key="9">
    <source>
        <dbReference type="PROSITE" id="PS51085"/>
    </source>
</evidence>
<dbReference type="GO" id="GO:0016491">
    <property type="term" value="F:oxidoreductase activity"/>
    <property type="evidence" value="ECO:0007669"/>
    <property type="project" value="UniProtKB-KW"/>
</dbReference>
<keyword evidence="7" id="KW-0408">Iron</keyword>
<dbReference type="PANTHER" id="PTHR47354">
    <property type="entry name" value="NADH OXIDOREDUCTASE HCR"/>
    <property type="match status" value="1"/>
</dbReference>
<dbReference type="SUPFAM" id="SSF52343">
    <property type="entry name" value="Ferredoxin reductase-like, C-terminal NADP-linked domain"/>
    <property type="match status" value="1"/>
</dbReference>
<keyword evidence="8" id="KW-0411">Iron-sulfur</keyword>
<evidence type="ECO:0000256" key="1">
    <source>
        <dbReference type="ARBA" id="ARBA00001917"/>
    </source>
</evidence>
<dbReference type="SUPFAM" id="SSF63380">
    <property type="entry name" value="Riboflavin synthase domain-like"/>
    <property type="match status" value="1"/>
</dbReference>
<keyword evidence="2" id="KW-0285">Flavoprotein</keyword>
<organism evidence="11 12">
    <name type="scientific">Paraburkholderia terrae</name>
    <dbReference type="NCBI Taxonomy" id="311230"/>
    <lineage>
        <taxon>Bacteria</taxon>
        <taxon>Pseudomonadati</taxon>
        <taxon>Pseudomonadota</taxon>
        <taxon>Betaproteobacteria</taxon>
        <taxon>Burkholderiales</taxon>
        <taxon>Burkholderiaceae</taxon>
        <taxon>Paraburkholderia</taxon>
    </lineage>
</organism>
<dbReference type="InterPro" id="IPR050415">
    <property type="entry name" value="MRET"/>
</dbReference>
<dbReference type="Gene3D" id="3.10.20.30">
    <property type="match status" value="1"/>
</dbReference>
<dbReference type="RefSeq" id="WP_042313440.1">
    <property type="nucleotide sequence ID" value="NZ_CP026113.1"/>
</dbReference>
<dbReference type="PROSITE" id="PS51384">
    <property type="entry name" value="FAD_FR"/>
    <property type="match status" value="1"/>
</dbReference>
<keyword evidence="3" id="KW-0288">FMN</keyword>
<sequence length="319" mass="34931">MKTGIKRIEEVADGIRMFELAPLDGTPLPQYTPGAHIDVHLPTGHVRQYSLCGRPQQSDAYVIAVQNAAASRGGSRAMHALQVGDTLRIEGPRNHFPLAQDARHSVLLAGGIGITPLLSMAERLAQTQASFELHYCVRNRERAAFLDRLDAPHLKGRCTLYTDDVPADARIDVARIVRDPSPGSHLYVCGPSGFMDQAFDAARQAGWTDSHLHREYFSVPTADTCGNAPMAHAFSVRLARSGKVVRVSEQETVVQALAAHGVRIETSCEQGVCGTCLTRVLAGDPEHRDLYLTDDERARNDQFLPCCSRSRSDELVLDL</sequence>
<dbReference type="Gene3D" id="3.40.50.80">
    <property type="entry name" value="Nucleotide-binding domain of ferredoxin-NADP reductase (FNR) module"/>
    <property type="match status" value="1"/>
</dbReference>
<comment type="cofactor">
    <cofactor evidence="1">
        <name>FMN</name>
        <dbReference type="ChEBI" id="CHEBI:58210"/>
    </cofactor>
</comment>
<evidence type="ECO:0000256" key="8">
    <source>
        <dbReference type="ARBA" id="ARBA00023014"/>
    </source>
</evidence>
<evidence type="ECO:0000256" key="7">
    <source>
        <dbReference type="ARBA" id="ARBA00023004"/>
    </source>
</evidence>
<dbReference type="Pfam" id="PF00111">
    <property type="entry name" value="Fer2"/>
    <property type="match status" value="1"/>
</dbReference>
<protein>
    <submittedName>
        <fullName evidence="11">Oxidoreductase</fullName>
    </submittedName>
</protein>
<evidence type="ECO:0000259" key="10">
    <source>
        <dbReference type="PROSITE" id="PS51384"/>
    </source>
</evidence>
<dbReference type="GO" id="GO:0046872">
    <property type="term" value="F:metal ion binding"/>
    <property type="evidence" value="ECO:0007669"/>
    <property type="project" value="UniProtKB-KW"/>
</dbReference>
<dbReference type="InterPro" id="IPR006058">
    <property type="entry name" value="2Fe2S_fd_BS"/>
</dbReference>
<dbReference type="InterPro" id="IPR017938">
    <property type="entry name" value="Riboflavin_synthase-like_b-brl"/>
</dbReference>
<dbReference type="InterPro" id="IPR054582">
    <property type="entry name" value="DmmA-like_N"/>
</dbReference>
<evidence type="ECO:0000256" key="3">
    <source>
        <dbReference type="ARBA" id="ARBA00022643"/>
    </source>
</evidence>
<dbReference type="KEGG" id="pter:C2L65_40425"/>
<dbReference type="SUPFAM" id="SSF54292">
    <property type="entry name" value="2Fe-2S ferredoxin-like"/>
    <property type="match status" value="1"/>
</dbReference>
<dbReference type="PANTHER" id="PTHR47354:SF1">
    <property type="entry name" value="CARNITINE MONOOXYGENASE REDUCTASE SUBUNIT"/>
    <property type="match status" value="1"/>
</dbReference>
<dbReference type="InterPro" id="IPR036010">
    <property type="entry name" value="2Fe-2S_ferredoxin-like_sf"/>
</dbReference>
<keyword evidence="6" id="KW-0560">Oxidoreductase</keyword>
<accession>A0A2I8F1V2</accession>
<dbReference type="InterPro" id="IPR001041">
    <property type="entry name" value="2Fe-2S_ferredoxin-type"/>
</dbReference>
<keyword evidence="5" id="KW-0479">Metal-binding</keyword>
<feature type="domain" description="2Fe-2S ferredoxin-type" evidence="9">
    <location>
        <begin position="234"/>
        <end position="319"/>
    </location>
</feature>
<proteinExistence type="predicted"/>
<dbReference type="Proteomes" id="UP000243502">
    <property type="component" value="Chromosome 3"/>
</dbReference>
<gene>
    <name evidence="11" type="ORF">C2L65_40425</name>
</gene>
<evidence type="ECO:0000256" key="5">
    <source>
        <dbReference type="ARBA" id="ARBA00022723"/>
    </source>
</evidence>